<dbReference type="PANTHER" id="PTHR47705:SF1">
    <property type="entry name" value="PNP_UDP_1 DOMAIN-CONTAINING PROTEIN"/>
    <property type="match status" value="1"/>
</dbReference>
<dbReference type="EMBL" id="JAIWYP010000015">
    <property type="protein sequence ID" value="KAH3700915.1"/>
    <property type="molecule type" value="Genomic_DNA"/>
</dbReference>
<dbReference type="GO" id="GO:0003824">
    <property type="term" value="F:catalytic activity"/>
    <property type="evidence" value="ECO:0007669"/>
    <property type="project" value="InterPro"/>
</dbReference>
<gene>
    <name evidence="2" type="ORF">DPMN_075896</name>
</gene>
<comment type="caution">
    <text evidence="2">The sequence shown here is derived from an EMBL/GenBank/DDBJ whole genome shotgun (WGS) entry which is preliminary data.</text>
</comment>
<dbReference type="Proteomes" id="UP000828390">
    <property type="component" value="Unassembled WGS sequence"/>
</dbReference>
<dbReference type="InterPro" id="IPR055121">
    <property type="entry name" value="HTH_69"/>
</dbReference>
<dbReference type="PANTHER" id="PTHR47705">
    <property type="entry name" value="AGAP000321-PA"/>
    <property type="match status" value="1"/>
</dbReference>
<dbReference type="OrthoDB" id="1577640at2759"/>
<dbReference type="InterPro" id="IPR035994">
    <property type="entry name" value="Nucleoside_phosphorylase_sf"/>
</dbReference>
<evidence type="ECO:0000259" key="1">
    <source>
        <dbReference type="Pfam" id="PF22979"/>
    </source>
</evidence>
<sequence length="597" mass="67597">MADEEEIIMTPTKKGKTTHIRIERKKKLDMNGAEVEKRHYVAGGEHKGLVVNKSSQGDDEENLGKPQVQLAFNCFMVDVKTKKNAVESRKLKFWFVDEAGYLDQMATAFEFFKVLLKPENFPKDYVGFIKKCMKQMQNSRYNLIRKLNMEIQVLGDDEVPMTPGGTKKSTEMFAFGKVKDPRPIHEIVREKLLSILESAYPNILTVEDLLRILKSDEATAEADDSLVHAQLQELQDRELVKRLENGSFVRHVRDEKGGHTEVQVVKQMNQVVTKNNQPTIAIITANYCEKVAVDAMMENKTTYVKYKTGGESNAYTIGFIGSHRCVSTKLPMIGHDRSAMIAAGNTTTRLLGVFQAVEHVFVVGVGGGVPHFTDYHKHPRLGDVLISQCDSQGNIYYYCNGLYQEKDQSLHYKTKSFKPKDKSLQEVVRRIQETRERRAFSPWEKYITQGLEALSVQEADYNRPAAATDRLTLTIGEGNVIEMQHPQHPEGLDERQGWPKILYGAIGAGAKFAHDDDLRMDYAARNNLQCFDCQFDQVLEGIVGSVKESFMFIRGISDYSDGMQKKEWQPYSALAAAAVMKTIIKSFDGPYISEDEL</sequence>
<evidence type="ECO:0000313" key="2">
    <source>
        <dbReference type="EMBL" id="KAH3700915.1"/>
    </source>
</evidence>
<feature type="domain" description="Winged helix-turn-helix" evidence="1">
    <location>
        <begin position="185"/>
        <end position="250"/>
    </location>
</feature>
<dbReference type="SUPFAM" id="SSF53167">
    <property type="entry name" value="Purine and uridine phosphorylases"/>
    <property type="match status" value="1"/>
</dbReference>
<dbReference type="AlphaFoldDB" id="A0A9D3YKH3"/>
<keyword evidence="3" id="KW-1185">Reference proteome</keyword>
<dbReference type="GO" id="GO:0009116">
    <property type="term" value="P:nucleoside metabolic process"/>
    <property type="evidence" value="ECO:0007669"/>
    <property type="project" value="InterPro"/>
</dbReference>
<proteinExistence type="predicted"/>
<reference evidence="2" key="1">
    <citation type="journal article" date="2019" name="bioRxiv">
        <title>The Genome of the Zebra Mussel, Dreissena polymorpha: A Resource for Invasive Species Research.</title>
        <authorList>
            <person name="McCartney M.A."/>
            <person name="Auch B."/>
            <person name="Kono T."/>
            <person name="Mallez S."/>
            <person name="Zhang Y."/>
            <person name="Obille A."/>
            <person name="Becker A."/>
            <person name="Abrahante J.E."/>
            <person name="Garbe J."/>
            <person name="Badalamenti J.P."/>
            <person name="Herman A."/>
            <person name="Mangelson H."/>
            <person name="Liachko I."/>
            <person name="Sullivan S."/>
            <person name="Sone E.D."/>
            <person name="Koren S."/>
            <person name="Silverstein K.A.T."/>
            <person name="Beckman K.B."/>
            <person name="Gohl D.M."/>
        </authorList>
    </citation>
    <scope>NUCLEOTIDE SEQUENCE</scope>
    <source>
        <strain evidence="2">Duluth1</strain>
        <tissue evidence="2">Whole animal</tissue>
    </source>
</reference>
<name>A0A9D3YKH3_DREPO</name>
<protein>
    <recommendedName>
        <fullName evidence="1">Winged helix-turn-helix domain-containing protein</fullName>
    </recommendedName>
</protein>
<evidence type="ECO:0000313" key="3">
    <source>
        <dbReference type="Proteomes" id="UP000828390"/>
    </source>
</evidence>
<dbReference type="Pfam" id="PF22979">
    <property type="entry name" value="HTH_69"/>
    <property type="match status" value="1"/>
</dbReference>
<dbReference type="Gene3D" id="3.40.50.1580">
    <property type="entry name" value="Nucleoside phosphorylase domain"/>
    <property type="match status" value="1"/>
</dbReference>
<reference evidence="2" key="2">
    <citation type="submission" date="2020-11" db="EMBL/GenBank/DDBJ databases">
        <authorList>
            <person name="McCartney M.A."/>
            <person name="Auch B."/>
            <person name="Kono T."/>
            <person name="Mallez S."/>
            <person name="Becker A."/>
            <person name="Gohl D.M."/>
            <person name="Silverstein K.A.T."/>
            <person name="Koren S."/>
            <person name="Bechman K.B."/>
            <person name="Herman A."/>
            <person name="Abrahante J.E."/>
            <person name="Garbe J."/>
        </authorList>
    </citation>
    <scope>NUCLEOTIDE SEQUENCE</scope>
    <source>
        <strain evidence="2">Duluth1</strain>
        <tissue evidence="2">Whole animal</tissue>
    </source>
</reference>
<organism evidence="2 3">
    <name type="scientific">Dreissena polymorpha</name>
    <name type="common">Zebra mussel</name>
    <name type="synonym">Mytilus polymorpha</name>
    <dbReference type="NCBI Taxonomy" id="45954"/>
    <lineage>
        <taxon>Eukaryota</taxon>
        <taxon>Metazoa</taxon>
        <taxon>Spiralia</taxon>
        <taxon>Lophotrochozoa</taxon>
        <taxon>Mollusca</taxon>
        <taxon>Bivalvia</taxon>
        <taxon>Autobranchia</taxon>
        <taxon>Heteroconchia</taxon>
        <taxon>Euheterodonta</taxon>
        <taxon>Imparidentia</taxon>
        <taxon>Neoheterodontei</taxon>
        <taxon>Myida</taxon>
        <taxon>Dreissenoidea</taxon>
        <taxon>Dreissenidae</taxon>
        <taxon>Dreissena</taxon>
    </lineage>
</organism>
<accession>A0A9D3YKH3</accession>